<evidence type="ECO:0000259" key="1">
    <source>
        <dbReference type="PROSITE" id="PS50943"/>
    </source>
</evidence>
<dbReference type="EMBL" id="JARJBC010000006">
    <property type="protein sequence ID" value="MDF3290125.1"/>
    <property type="molecule type" value="Genomic_DNA"/>
</dbReference>
<keyword evidence="3" id="KW-1185">Reference proteome</keyword>
<dbReference type="SUPFAM" id="SSF48452">
    <property type="entry name" value="TPR-like"/>
    <property type="match status" value="1"/>
</dbReference>
<dbReference type="Proteomes" id="UP001216579">
    <property type="component" value="Unassembled WGS sequence"/>
</dbReference>
<organism evidence="2 3">
    <name type="scientific">Streptomyces silvisoli</name>
    <dbReference type="NCBI Taxonomy" id="3034235"/>
    <lineage>
        <taxon>Bacteria</taxon>
        <taxon>Bacillati</taxon>
        <taxon>Actinomycetota</taxon>
        <taxon>Actinomycetes</taxon>
        <taxon>Kitasatosporales</taxon>
        <taxon>Streptomycetaceae</taxon>
        <taxon>Streptomyces</taxon>
    </lineage>
</organism>
<dbReference type="InterPro" id="IPR010982">
    <property type="entry name" value="Lambda_DNA-bd_dom_sf"/>
</dbReference>
<reference evidence="2 3" key="1">
    <citation type="submission" date="2023-03" db="EMBL/GenBank/DDBJ databases">
        <title>Draft genome sequence of Streptomyces sp. RB6PN23 isolated from peat swamp forest in Thailand.</title>
        <authorList>
            <person name="Klaysubun C."/>
            <person name="Duangmal K."/>
        </authorList>
    </citation>
    <scope>NUCLEOTIDE SEQUENCE [LARGE SCALE GENOMIC DNA]</scope>
    <source>
        <strain evidence="2 3">RB6PN23</strain>
    </source>
</reference>
<accession>A0ABT5ZKK4</accession>
<gene>
    <name evidence="2" type="ORF">P3G67_12895</name>
</gene>
<protein>
    <submittedName>
        <fullName evidence="2">Helix-turn-helix transcriptional regulator</fullName>
    </submittedName>
</protein>
<dbReference type="SMART" id="SM00530">
    <property type="entry name" value="HTH_XRE"/>
    <property type="match status" value="1"/>
</dbReference>
<evidence type="ECO:0000313" key="2">
    <source>
        <dbReference type="EMBL" id="MDF3290125.1"/>
    </source>
</evidence>
<name>A0ABT5ZKK4_9ACTN</name>
<sequence>MGVYEGFDYGHDSPCRTREGGGGPVADVESRTCRGCGATQLSRYNLSALCARCRRSKPELPLDFWTSDSLGGALERWDVGALVRAYRRHTGVSQSAVALLVNIDQSEVSRLERGRKTVRDRRQLLTWTRALGIPDSLVPRLPDERAGTHRNAVLACVAGQYRADTGDWRSPLDIAHVDQFVIELQQRDNASGGDRLLSDTERCLHEVVASLSAGSTPDDDKALHNAAAQLAQMAGWLSLDAGRPADARRNLTTALYAAHMTGDTSLAGSVLGYMSLTALYHATPVEALALAQTAHDSSSGARTGRTGAMLATRMARALAECGRHAETRAVLHVAERGFSRSGTGTTSPVWLTYFDDGELLAQQGTCLMKIGALHEARVCLDSALQYLRSSSAGNLRDQVHYLVRLADVGRMAGELDEACSRAREALALNQRISSTRMSNNIADFMARLQSQRSARPVRRLLEEAAELGILS</sequence>
<dbReference type="SUPFAM" id="SSF47413">
    <property type="entry name" value="lambda repressor-like DNA-binding domains"/>
    <property type="match status" value="1"/>
</dbReference>
<dbReference type="Gene3D" id="1.25.40.10">
    <property type="entry name" value="Tetratricopeptide repeat domain"/>
    <property type="match status" value="1"/>
</dbReference>
<dbReference type="CDD" id="cd00093">
    <property type="entry name" value="HTH_XRE"/>
    <property type="match status" value="1"/>
</dbReference>
<evidence type="ECO:0000313" key="3">
    <source>
        <dbReference type="Proteomes" id="UP001216579"/>
    </source>
</evidence>
<comment type="caution">
    <text evidence="2">The sequence shown here is derived from an EMBL/GenBank/DDBJ whole genome shotgun (WGS) entry which is preliminary data.</text>
</comment>
<proteinExistence type="predicted"/>
<dbReference type="Gene3D" id="1.10.260.40">
    <property type="entry name" value="lambda repressor-like DNA-binding domains"/>
    <property type="match status" value="1"/>
</dbReference>
<dbReference type="RefSeq" id="WP_276093572.1">
    <property type="nucleotide sequence ID" value="NZ_JARJBC010000006.1"/>
</dbReference>
<dbReference type="Pfam" id="PF13560">
    <property type="entry name" value="HTH_31"/>
    <property type="match status" value="1"/>
</dbReference>
<dbReference type="PROSITE" id="PS50943">
    <property type="entry name" value="HTH_CROC1"/>
    <property type="match status" value="1"/>
</dbReference>
<dbReference type="InterPro" id="IPR011990">
    <property type="entry name" value="TPR-like_helical_dom_sf"/>
</dbReference>
<feature type="domain" description="HTH cro/C1-type" evidence="1">
    <location>
        <begin position="83"/>
        <end position="137"/>
    </location>
</feature>
<dbReference type="InterPro" id="IPR001387">
    <property type="entry name" value="Cro/C1-type_HTH"/>
</dbReference>